<dbReference type="InterPro" id="IPR018511">
    <property type="entry name" value="Hemolysin-typ_Ca-bd_CS"/>
</dbReference>
<dbReference type="Pfam" id="PF00353">
    <property type="entry name" value="HemolysinCabind"/>
    <property type="match status" value="5"/>
</dbReference>
<reference evidence="3 4" key="1">
    <citation type="submission" date="2020-03" db="EMBL/GenBank/DDBJ databases">
        <title>Roseomonas selenitidurans sp. nov. isolated from urban soil.</title>
        <authorList>
            <person name="Liu H."/>
        </authorList>
    </citation>
    <scope>NUCLEOTIDE SEQUENCE [LARGE SCALE GENOMIC DNA]</scope>
    <source>
        <strain evidence="3 4">BU-1</strain>
    </source>
</reference>
<dbReference type="PANTHER" id="PTHR38340">
    <property type="entry name" value="S-LAYER PROTEIN"/>
    <property type="match status" value="1"/>
</dbReference>
<dbReference type="Proteomes" id="UP000787635">
    <property type="component" value="Unassembled WGS sequence"/>
</dbReference>
<dbReference type="PROSITE" id="PS00330">
    <property type="entry name" value="HEMOLYSIN_CALCIUM"/>
    <property type="match status" value="2"/>
</dbReference>
<name>A0ABX1EF83_9PROT</name>
<gene>
    <name evidence="3" type="ORF">HEQ75_27645</name>
</gene>
<dbReference type="InterPro" id="IPR011049">
    <property type="entry name" value="Serralysin-like_metalloprot_C"/>
</dbReference>
<proteinExistence type="predicted"/>
<dbReference type="PANTHER" id="PTHR38340:SF1">
    <property type="entry name" value="S-LAYER PROTEIN"/>
    <property type="match status" value="1"/>
</dbReference>
<dbReference type="PRINTS" id="PR00313">
    <property type="entry name" value="CABNDNGRPT"/>
</dbReference>
<comment type="subcellular location">
    <subcellularLocation>
        <location evidence="1">Secreted</location>
    </subcellularLocation>
</comment>
<feature type="non-terminal residue" evidence="3">
    <location>
        <position position="345"/>
    </location>
</feature>
<feature type="non-terminal residue" evidence="3">
    <location>
        <position position="1"/>
    </location>
</feature>
<protein>
    <submittedName>
        <fullName evidence="3">Calcium-binding protein</fullName>
    </submittedName>
</protein>
<accession>A0ABX1EF83</accession>
<keyword evidence="2" id="KW-0964">Secreted</keyword>
<comment type="caution">
    <text evidence="3">The sequence shown here is derived from an EMBL/GenBank/DDBJ whole genome shotgun (WGS) entry which is preliminary data.</text>
</comment>
<organism evidence="3 4">
    <name type="scientific">Falsiroseomonas selenitidurans</name>
    <dbReference type="NCBI Taxonomy" id="2716335"/>
    <lineage>
        <taxon>Bacteria</taxon>
        <taxon>Pseudomonadati</taxon>
        <taxon>Pseudomonadota</taxon>
        <taxon>Alphaproteobacteria</taxon>
        <taxon>Acetobacterales</taxon>
        <taxon>Roseomonadaceae</taxon>
        <taxon>Falsiroseomonas</taxon>
    </lineage>
</organism>
<evidence type="ECO:0000256" key="2">
    <source>
        <dbReference type="ARBA" id="ARBA00022525"/>
    </source>
</evidence>
<dbReference type="InterPro" id="IPR001343">
    <property type="entry name" value="Hemolysn_Ca-bd"/>
</dbReference>
<evidence type="ECO:0000313" key="3">
    <source>
        <dbReference type="EMBL" id="NKC34647.1"/>
    </source>
</evidence>
<dbReference type="EMBL" id="JAAVNE010000127">
    <property type="protein sequence ID" value="NKC34647.1"/>
    <property type="molecule type" value="Genomic_DNA"/>
</dbReference>
<keyword evidence="4" id="KW-1185">Reference proteome</keyword>
<dbReference type="InterPro" id="IPR050557">
    <property type="entry name" value="RTX_toxin/Mannuronan_C5-epim"/>
</dbReference>
<evidence type="ECO:0000313" key="4">
    <source>
        <dbReference type="Proteomes" id="UP000787635"/>
    </source>
</evidence>
<dbReference type="RefSeq" id="WP_168035333.1">
    <property type="nucleotide sequence ID" value="NZ_JAAVNE010000127.1"/>
</dbReference>
<dbReference type="SUPFAM" id="SSF51120">
    <property type="entry name" value="beta-Roll"/>
    <property type="match status" value="3"/>
</dbReference>
<dbReference type="Gene3D" id="2.150.10.10">
    <property type="entry name" value="Serralysin-like metalloprotease, C-terminal"/>
    <property type="match status" value="4"/>
</dbReference>
<evidence type="ECO:0000256" key="1">
    <source>
        <dbReference type="ARBA" id="ARBA00004613"/>
    </source>
</evidence>
<sequence>DSPNTGEALGDLYDSIENLEGSIYADALYGNAEENVLRGLAGSDALYGGEDDDTLEGGLGADAMHGGEGFDIASYENAAAGVNASLVGFRNTTGFGPSDESGRDAYNSIEGLRGSAHADLLLGGFADNLLQGLAGTDTLVGNGGDDTLEGGAGGDVLVGSEGIDTASYASSDAAVTVDLGAGLASGGHAEGDSLDTIENVLGSAHDDSLTGDINANLLMGAAGNDTLVGFAGADTLDGGEGYDTADYAASTEGVKIDMLDAAESSGDAVGDVFVSIENLLGGSGNDTLLGDLEANRLDGGDGDDFISGRGTGDVSGSAGDQLIGGAGNDTVSYEWDSVGVFVHLG</sequence>